<evidence type="ECO:0000313" key="3">
    <source>
        <dbReference type="Proteomes" id="UP000193870"/>
    </source>
</evidence>
<dbReference type="PROSITE" id="PS51257">
    <property type="entry name" value="PROKAR_LIPOPROTEIN"/>
    <property type="match status" value="1"/>
</dbReference>
<sequence length="54" mass="5386">MRKAEIALACALLALGGCSIAKVPVKVAGTAAGATMHAAGSAVMIVTRDRHDLP</sequence>
<feature type="chain" id="PRO_5011000812" description="Lipoprotein" evidence="1">
    <location>
        <begin position="22"/>
        <end position="54"/>
    </location>
</feature>
<dbReference type="EMBL" id="FWFV01000009">
    <property type="protein sequence ID" value="SLN60564.1"/>
    <property type="molecule type" value="Genomic_DNA"/>
</dbReference>
<dbReference type="AlphaFoldDB" id="A0A1Y5TCN5"/>
<evidence type="ECO:0000313" key="2">
    <source>
        <dbReference type="EMBL" id="SLN60564.1"/>
    </source>
</evidence>
<gene>
    <name evidence="2" type="ORF">PAM7066_03001</name>
</gene>
<organism evidence="2 3">
    <name type="scientific">Palleronia marisminoris</name>
    <dbReference type="NCBI Taxonomy" id="315423"/>
    <lineage>
        <taxon>Bacteria</taxon>
        <taxon>Pseudomonadati</taxon>
        <taxon>Pseudomonadota</taxon>
        <taxon>Alphaproteobacteria</taxon>
        <taxon>Rhodobacterales</taxon>
        <taxon>Roseobacteraceae</taxon>
        <taxon>Palleronia</taxon>
    </lineage>
</organism>
<dbReference type="STRING" id="315423.SAMN04488020_11077"/>
<keyword evidence="3" id="KW-1185">Reference proteome</keyword>
<keyword evidence="1" id="KW-0732">Signal</keyword>
<accession>A0A1Y5TCN5</accession>
<evidence type="ECO:0000256" key="1">
    <source>
        <dbReference type="SAM" id="SignalP"/>
    </source>
</evidence>
<name>A0A1Y5TCN5_9RHOB</name>
<evidence type="ECO:0008006" key="4">
    <source>
        <dbReference type="Google" id="ProtNLM"/>
    </source>
</evidence>
<feature type="signal peptide" evidence="1">
    <location>
        <begin position="1"/>
        <end position="21"/>
    </location>
</feature>
<protein>
    <recommendedName>
        <fullName evidence="4">Lipoprotein</fullName>
    </recommendedName>
</protein>
<dbReference type="Proteomes" id="UP000193870">
    <property type="component" value="Unassembled WGS sequence"/>
</dbReference>
<proteinExistence type="predicted"/>
<dbReference type="RefSeq" id="WP_175484684.1">
    <property type="nucleotide sequence ID" value="NZ_FOPF01000010.1"/>
</dbReference>
<reference evidence="2 3" key="1">
    <citation type="submission" date="2017-03" db="EMBL/GenBank/DDBJ databases">
        <authorList>
            <person name="Afonso C.L."/>
            <person name="Miller P.J."/>
            <person name="Scott M.A."/>
            <person name="Spackman E."/>
            <person name="Goraichik I."/>
            <person name="Dimitrov K.M."/>
            <person name="Suarez D.L."/>
            <person name="Swayne D.E."/>
        </authorList>
    </citation>
    <scope>NUCLEOTIDE SEQUENCE [LARGE SCALE GENOMIC DNA]</scope>
    <source>
        <strain evidence="2 3">CECT 7066</strain>
    </source>
</reference>